<dbReference type="EMBL" id="MCFE01000321">
    <property type="protein sequence ID" value="ORX91438.1"/>
    <property type="molecule type" value="Genomic_DNA"/>
</dbReference>
<sequence length="121" mass="13078">MGPQNPASFGLIFVALKSPQLKAALMVGGEGSGNPCSLIRVTLRVISPDTTCDGIRRLRLIDGINTVVIVWHLFVAPALCLQPQSSGKRIQPAPANRFTITVAMHQGHQGFFSRHCCQLDD</sequence>
<accession>A0A1Y1Y0E3</accession>
<evidence type="ECO:0000313" key="2">
    <source>
        <dbReference type="Proteomes" id="UP000193498"/>
    </source>
</evidence>
<comment type="caution">
    <text evidence="1">The sequence shown here is derived from an EMBL/GenBank/DDBJ whole genome shotgun (WGS) entry which is preliminary data.</text>
</comment>
<dbReference type="InParanoid" id="A0A1Y1Y0E3"/>
<keyword evidence="2" id="KW-1185">Reference proteome</keyword>
<dbReference type="AlphaFoldDB" id="A0A1Y1Y0E3"/>
<gene>
    <name evidence="1" type="ORF">K493DRAFT_50953</name>
</gene>
<name>A0A1Y1Y0E3_9FUNG</name>
<protein>
    <submittedName>
        <fullName evidence="1">Uncharacterized protein</fullName>
    </submittedName>
</protein>
<organism evidence="1 2">
    <name type="scientific">Basidiobolus meristosporus CBS 931.73</name>
    <dbReference type="NCBI Taxonomy" id="1314790"/>
    <lineage>
        <taxon>Eukaryota</taxon>
        <taxon>Fungi</taxon>
        <taxon>Fungi incertae sedis</taxon>
        <taxon>Zoopagomycota</taxon>
        <taxon>Entomophthoromycotina</taxon>
        <taxon>Basidiobolomycetes</taxon>
        <taxon>Basidiobolales</taxon>
        <taxon>Basidiobolaceae</taxon>
        <taxon>Basidiobolus</taxon>
    </lineage>
</organism>
<evidence type="ECO:0000313" key="1">
    <source>
        <dbReference type="EMBL" id="ORX91438.1"/>
    </source>
</evidence>
<reference evidence="1 2" key="1">
    <citation type="submission" date="2016-07" db="EMBL/GenBank/DDBJ databases">
        <title>Pervasive Adenine N6-methylation of Active Genes in Fungi.</title>
        <authorList>
            <consortium name="DOE Joint Genome Institute"/>
            <person name="Mondo S.J."/>
            <person name="Dannebaum R.O."/>
            <person name="Kuo R.C."/>
            <person name="Labutti K."/>
            <person name="Haridas S."/>
            <person name="Kuo A."/>
            <person name="Salamov A."/>
            <person name="Ahrendt S.R."/>
            <person name="Lipzen A."/>
            <person name="Sullivan W."/>
            <person name="Andreopoulos W.B."/>
            <person name="Clum A."/>
            <person name="Lindquist E."/>
            <person name="Daum C."/>
            <person name="Ramamoorthy G.K."/>
            <person name="Gryganskyi A."/>
            <person name="Culley D."/>
            <person name="Magnuson J.K."/>
            <person name="James T.Y."/>
            <person name="O'Malley M.A."/>
            <person name="Stajich J.E."/>
            <person name="Spatafora J.W."/>
            <person name="Visel A."/>
            <person name="Grigoriev I.V."/>
        </authorList>
    </citation>
    <scope>NUCLEOTIDE SEQUENCE [LARGE SCALE GENOMIC DNA]</scope>
    <source>
        <strain evidence="1 2">CBS 931.73</strain>
    </source>
</reference>
<dbReference type="Proteomes" id="UP000193498">
    <property type="component" value="Unassembled WGS sequence"/>
</dbReference>
<proteinExistence type="predicted"/>